<gene>
    <name evidence="3" type="ORF">EGN73_11020</name>
</gene>
<name>A0A951IZE0_9BACT</name>
<dbReference type="InterPro" id="IPR036390">
    <property type="entry name" value="WH_DNA-bd_sf"/>
</dbReference>
<dbReference type="SUPFAM" id="SSF46785">
    <property type="entry name" value="Winged helix' DNA-binding domain"/>
    <property type="match status" value="1"/>
</dbReference>
<reference evidence="3 4" key="1">
    <citation type="journal article" date="2020" name="Syst. Appl. Microbiol.">
        <title>Arthrospiribacter ruber gen. nov., sp. nov., a novel bacterium isolated from Arthrospira cultures.</title>
        <authorList>
            <person name="Waleron M."/>
            <person name="Misztak A."/>
            <person name="Waleron M.M."/>
            <person name="Furmaniak M."/>
            <person name="Mrozik A."/>
            <person name="Waleron K."/>
        </authorList>
    </citation>
    <scope>NUCLEOTIDE SEQUENCE [LARGE SCALE GENOMIC DNA]</scope>
    <source>
        <strain evidence="3 4">DPMB0001</strain>
    </source>
</reference>
<keyword evidence="4" id="KW-1185">Reference proteome</keyword>
<comment type="cofactor">
    <cofactor evidence="2">
        <name>Mn(2+)</name>
        <dbReference type="ChEBI" id="CHEBI:29035"/>
    </cofactor>
    <cofactor evidence="2">
        <name>Fe(2+)</name>
        <dbReference type="ChEBI" id="CHEBI:29033"/>
    </cofactor>
    <text evidence="2">Binds 1 Mn(2+) or Fe(2+) ion per subunit.</text>
</comment>
<comment type="caution">
    <text evidence="3">The sequence shown here is derived from an EMBL/GenBank/DDBJ whole genome shotgun (WGS) entry which is preliminary data.</text>
</comment>
<dbReference type="AlphaFoldDB" id="A0A951IZE0"/>
<dbReference type="PANTHER" id="PTHR33202:SF7">
    <property type="entry name" value="FERRIC UPTAKE REGULATION PROTEIN"/>
    <property type="match status" value="1"/>
</dbReference>
<evidence type="ECO:0000256" key="1">
    <source>
        <dbReference type="PIRSR" id="PIRSR602481-1"/>
    </source>
</evidence>
<dbReference type="GO" id="GO:0045892">
    <property type="term" value="P:negative regulation of DNA-templated transcription"/>
    <property type="evidence" value="ECO:0007669"/>
    <property type="project" value="TreeGrafter"/>
</dbReference>
<feature type="binding site" evidence="2">
    <location>
        <position position="142"/>
    </location>
    <ligand>
        <name>Fe cation</name>
        <dbReference type="ChEBI" id="CHEBI:24875"/>
    </ligand>
</feature>
<dbReference type="InterPro" id="IPR002481">
    <property type="entry name" value="FUR"/>
</dbReference>
<dbReference type="GO" id="GO:0008270">
    <property type="term" value="F:zinc ion binding"/>
    <property type="evidence" value="ECO:0007669"/>
    <property type="project" value="TreeGrafter"/>
</dbReference>
<feature type="binding site" evidence="1">
    <location>
        <position position="130"/>
    </location>
    <ligand>
        <name>Zn(2+)</name>
        <dbReference type="ChEBI" id="CHEBI:29105"/>
    </ligand>
</feature>
<sequence length="168" mass="19069">MVPLGGSGLALKDCPNAILGALMAMIQFLKKTNPMEKFKNILQIHGIRPNENRVMVLQHLTESNKAFSLCNLHQLFREKMDRTTVYRILILFTEKDILQKIPCTDGNLLFTLKTSDKEISKSPKFRCKCCQKVEVLPDLPVEYLNTLTGKNINPETIAIEGYCKDCHS</sequence>
<feature type="binding site" evidence="1">
    <location>
        <position position="166"/>
    </location>
    <ligand>
        <name>Zn(2+)</name>
        <dbReference type="ChEBI" id="CHEBI:29105"/>
    </ligand>
</feature>
<keyword evidence="2" id="KW-0408">Iron</keyword>
<accession>A0A951IZE0</accession>
<comment type="cofactor">
    <cofactor evidence="1">
        <name>Zn(2+)</name>
        <dbReference type="ChEBI" id="CHEBI:29105"/>
    </cofactor>
    <text evidence="1">Binds 1 zinc ion per subunit.</text>
</comment>
<dbReference type="GO" id="GO:0000976">
    <property type="term" value="F:transcription cis-regulatory region binding"/>
    <property type="evidence" value="ECO:0007669"/>
    <property type="project" value="TreeGrafter"/>
</dbReference>
<dbReference type="EMBL" id="RPHB01000005">
    <property type="protein sequence ID" value="MBW3468338.1"/>
    <property type="molecule type" value="Genomic_DNA"/>
</dbReference>
<dbReference type="Gene3D" id="1.10.10.10">
    <property type="entry name" value="Winged helix-like DNA-binding domain superfamily/Winged helix DNA-binding domain"/>
    <property type="match status" value="1"/>
</dbReference>
<proteinExistence type="predicted"/>
<evidence type="ECO:0000313" key="4">
    <source>
        <dbReference type="Proteomes" id="UP000727490"/>
    </source>
</evidence>
<keyword evidence="1" id="KW-0862">Zinc</keyword>
<feature type="binding site" evidence="1">
    <location>
        <position position="163"/>
    </location>
    <ligand>
        <name>Zn(2+)</name>
        <dbReference type="ChEBI" id="CHEBI:29105"/>
    </ligand>
</feature>
<dbReference type="PANTHER" id="PTHR33202">
    <property type="entry name" value="ZINC UPTAKE REGULATION PROTEIN"/>
    <property type="match status" value="1"/>
</dbReference>
<protein>
    <submittedName>
        <fullName evidence="3">Uncharacterized protein</fullName>
    </submittedName>
</protein>
<dbReference type="Proteomes" id="UP000727490">
    <property type="component" value="Unassembled WGS sequence"/>
</dbReference>
<dbReference type="InterPro" id="IPR036388">
    <property type="entry name" value="WH-like_DNA-bd_sf"/>
</dbReference>
<evidence type="ECO:0000256" key="2">
    <source>
        <dbReference type="PIRSR" id="PIRSR602481-2"/>
    </source>
</evidence>
<evidence type="ECO:0000313" key="3">
    <source>
        <dbReference type="EMBL" id="MBW3468338.1"/>
    </source>
</evidence>
<feature type="binding site" evidence="1">
    <location>
        <position position="127"/>
    </location>
    <ligand>
        <name>Zn(2+)</name>
        <dbReference type="ChEBI" id="CHEBI:29105"/>
    </ligand>
</feature>
<dbReference type="GO" id="GO:0003700">
    <property type="term" value="F:DNA-binding transcription factor activity"/>
    <property type="evidence" value="ECO:0007669"/>
    <property type="project" value="InterPro"/>
</dbReference>
<keyword evidence="1" id="KW-0479">Metal-binding</keyword>
<dbReference type="GO" id="GO:1900376">
    <property type="term" value="P:regulation of secondary metabolite biosynthetic process"/>
    <property type="evidence" value="ECO:0007669"/>
    <property type="project" value="TreeGrafter"/>
</dbReference>
<dbReference type="Pfam" id="PF01475">
    <property type="entry name" value="FUR"/>
    <property type="match status" value="1"/>
</dbReference>
<organism evidence="3 4">
    <name type="scientific">Arthrospiribacter ruber</name>
    <dbReference type="NCBI Taxonomy" id="2487934"/>
    <lineage>
        <taxon>Bacteria</taxon>
        <taxon>Pseudomonadati</taxon>
        <taxon>Bacteroidota</taxon>
        <taxon>Cytophagia</taxon>
        <taxon>Cytophagales</taxon>
        <taxon>Cyclobacteriaceae</taxon>
        <taxon>Arthrospiribacter</taxon>
    </lineage>
</organism>